<comment type="cofactor">
    <cofactor evidence="1">
        <name>Zn(2+)</name>
        <dbReference type="ChEBI" id="CHEBI:29105"/>
    </cofactor>
</comment>
<keyword evidence="7" id="KW-0479">Metal-binding</keyword>
<evidence type="ECO:0000256" key="12">
    <source>
        <dbReference type="ARBA" id="ARBA00023163"/>
    </source>
</evidence>
<reference evidence="14 15" key="1">
    <citation type="submission" date="2013-04" db="EMBL/GenBank/DDBJ databases">
        <title>The Genome Sequence of Parabacteroides goldsteinii DSM 19448.</title>
        <authorList>
            <consortium name="The Broad Institute Genomics Platform"/>
            <person name="Earl A."/>
            <person name="Ward D."/>
            <person name="Feldgarden M."/>
            <person name="Gevers D."/>
            <person name="Martens E."/>
            <person name="Sakamoto M."/>
            <person name="Benno Y."/>
            <person name="Song Y."/>
            <person name="Liu C."/>
            <person name="Lee J."/>
            <person name="Bolanos M."/>
            <person name="Vaisanen M.L."/>
            <person name="Finegold S.M."/>
            <person name="Walker B."/>
            <person name="Young S."/>
            <person name="Zeng Q."/>
            <person name="Gargeya S."/>
            <person name="Fitzgerald M."/>
            <person name="Haas B."/>
            <person name="Abouelleil A."/>
            <person name="Allen A.W."/>
            <person name="Alvarado L."/>
            <person name="Arachchi H.M."/>
            <person name="Berlin A.M."/>
            <person name="Chapman S.B."/>
            <person name="Gainer-Dewar J."/>
            <person name="Goldberg J."/>
            <person name="Griggs A."/>
            <person name="Gujja S."/>
            <person name="Hansen M."/>
            <person name="Howarth C."/>
            <person name="Imamovic A."/>
            <person name="Ireland A."/>
            <person name="Larimer J."/>
            <person name="McCowan C."/>
            <person name="Murphy C."/>
            <person name="Pearson M."/>
            <person name="Poon T.W."/>
            <person name="Priest M."/>
            <person name="Roberts A."/>
            <person name="Saif S."/>
            <person name="Shea T."/>
            <person name="Sisk P."/>
            <person name="Sykes S."/>
            <person name="Wortman J."/>
            <person name="Nusbaum C."/>
            <person name="Birren B."/>
        </authorList>
    </citation>
    <scope>NUCLEOTIDE SEQUENCE [LARGE SCALE GENOMIC DNA]</scope>
    <source>
        <strain evidence="14 15">DSM 19448</strain>
    </source>
</reference>
<dbReference type="Gene3D" id="3.40.1360.10">
    <property type="match status" value="1"/>
</dbReference>
<dbReference type="SUPFAM" id="SSF56731">
    <property type="entry name" value="DNA primase core"/>
    <property type="match status" value="1"/>
</dbReference>
<gene>
    <name evidence="14" type="ORF">HMPREF1535_04486</name>
</gene>
<proteinExistence type="predicted"/>
<evidence type="ECO:0000313" key="14">
    <source>
        <dbReference type="EMBL" id="KKB47629.1"/>
    </source>
</evidence>
<dbReference type="Proteomes" id="UP000033047">
    <property type="component" value="Unassembled WGS sequence"/>
</dbReference>
<evidence type="ECO:0000256" key="7">
    <source>
        <dbReference type="ARBA" id="ARBA00022723"/>
    </source>
</evidence>
<dbReference type="InterPro" id="IPR002694">
    <property type="entry name" value="Znf_CHC2"/>
</dbReference>
<dbReference type="GO" id="GO:0003899">
    <property type="term" value="F:DNA-directed RNA polymerase activity"/>
    <property type="evidence" value="ECO:0007669"/>
    <property type="project" value="InterPro"/>
</dbReference>
<dbReference type="SUPFAM" id="SSF57783">
    <property type="entry name" value="Zinc beta-ribbon"/>
    <property type="match status" value="1"/>
</dbReference>
<dbReference type="InterPro" id="IPR036977">
    <property type="entry name" value="DNA_primase_Znf_CHC2"/>
</dbReference>
<dbReference type="GO" id="GO:0006269">
    <property type="term" value="P:DNA replication, synthesis of primer"/>
    <property type="evidence" value="ECO:0007669"/>
    <property type="project" value="UniProtKB-KW"/>
</dbReference>
<keyword evidence="10" id="KW-0460">Magnesium</keyword>
<dbReference type="GO" id="GO:0003677">
    <property type="term" value="F:DNA binding"/>
    <property type="evidence" value="ECO:0007669"/>
    <property type="project" value="UniProtKB-KW"/>
</dbReference>
<feature type="domain" description="Toprim" evidence="13">
    <location>
        <begin position="237"/>
        <end position="320"/>
    </location>
</feature>
<dbReference type="InterPro" id="IPR013264">
    <property type="entry name" value="DNAG_N"/>
</dbReference>
<keyword evidence="12" id="KW-0804">Transcription</keyword>
<evidence type="ECO:0000256" key="9">
    <source>
        <dbReference type="ARBA" id="ARBA00022833"/>
    </source>
</evidence>
<keyword evidence="5" id="KW-0548">Nucleotidyltransferase</keyword>
<dbReference type="PANTHER" id="PTHR30313">
    <property type="entry name" value="DNA PRIMASE"/>
    <property type="match status" value="1"/>
</dbReference>
<dbReference type="EMBL" id="AQHV01000025">
    <property type="protein sequence ID" value="KKB47629.1"/>
    <property type="molecule type" value="Genomic_DNA"/>
</dbReference>
<dbReference type="InterPro" id="IPR037068">
    <property type="entry name" value="DNA_primase_core_N_sf"/>
</dbReference>
<dbReference type="GO" id="GO:0005737">
    <property type="term" value="C:cytoplasm"/>
    <property type="evidence" value="ECO:0007669"/>
    <property type="project" value="TreeGrafter"/>
</dbReference>
<dbReference type="CDD" id="cd03364">
    <property type="entry name" value="TOPRIM_DnaG_primases"/>
    <property type="match status" value="1"/>
</dbReference>
<dbReference type="GO" id="GO:0000428">
    <property type="term" value="C:DNA-directed RNA polymerase complex"/>
    <property type="evidence" value="ECO:0007669"/>
    <property type="project" value="UniProtKB-KW"/>
</dbReference>
<evidence type="ECO:0000313" key="15">
    <source>
        <dbReference type="Proteomes" id="UP000033047"/>
    </source>
</evidence>
<accession>A0A0F5IPY4</accession>
<dbReference type="InterPro" id="IPR034151">
    <property type="entry name" value="TOPRIM_DnaG_bac"/>
</dbReference>
<dbReference type="PATRIC" id="fig|927665.4.peg.4606"/>
<keyword evidence="11" id="KW-0238">DNA-binding</keyword>
<dbReference type="FunFam" id="3.90.580.10:FF:000001">
    <property type="entry name" value="DNA primase"/>
    <property type="match status" value="1"/>
</dbReference>
<name>A0A0F5IPY4_9BACT</name>
<organism evidence="14 15">
    <name type="scientific">Parabacteroides goldsteinii DSM 19448 = WAL 12034</name>
    <dbReference type="NCBI Taxonomy" id="927665"/>
    <lineage>
        <taxon>Bacteria</taxon>
        <taxon>Pseudomonadati</taxon>
        <taxon>Bacteroidota</taxon>
        <taxon>Bacteroidia</taxon>
        <taxon>Bacteroidales</taxon>
        <taxon>Tannerellaceae</taxon>
        <taxon>Parabacteroides</taxon>
    </lineage>
</organism>
<evidence type="ECO:0000256" key="1">
    <source>
        <dbReference type="ARBA" id="ARBA00001947"/>
    </source>
</evidence>
<dbReference type="AlphaFoldDB" id="A0A0F5IPY4"/>
<evidence type="ECO:0000256" key="8">
    <source>
        <dbReference type="ARBA" id="ARBA00022771"/>
    </source>
</evidence>
<dbReference type="InterPro" id="IPR006171">
    <property type="entry name" value="TOPRIM_dom"/>
</dbReference>
<dbReference type="Pfam" id="PF13155">
    <property type="entry name" value="Toprim_2"/>
    <property type="match status" value="1"/>
</dbReference>
<dbReference type="Pfam" id="PF01807">
    <property type="entry name" value="Zn_ribbon_DnaG"/>
    <property type="match status" value="1"/>
</dbReference>
<dbReference type="HOGENOM" id="CLU_013501_0_1_10"/>
<evidence type="ECO:0000256" key="3">
    <source>
        <dbReference type="ARBA" id="ARBA00022515"/>
    </source>
</evidence>
<dbReference type="STRING" id="927665.HMPREF1535_04486"/>
<keyword evidence="4" id="KW-0808">Transferase</keyword>
<dbReference type="SMART" id="SM00400">
    <property type="entry name" value="ZnF_CHCC"/>
    <property type="match status" value="1"/>
</dbReference>
<dbReference type="InterPro" id="IPR050219">
    <property type="entry name" value="DnaG_primase"/>
</dbReference>
<dbReference type="PROSITE" id="PS50880">
    <property type="entry name" value="TOPRIM"/>
    <property type="match status" value="1"/>
</dbReference>
<dbReference type="Gene3D" id="3.90.580.10">
    <property type="entry name" value="Zinc finger, CHC2-type domain"/>
    <property type="match status" value="1"/>
</dbReference>
<sequence>MTKREIEQMKSSVCIKEVVEGYVSLERKGSNYMGLCPFHEDHHPSLIVNPEKQTFHCFACGEHGDAIAFVQKMEHCSFMEAVGKLDIKRKITHPLPPLERGKVTPNAIYHGEECLMVSLSPLERGQGVCHLTTKNNFFLSSLLPYACGNSELTPAYLDFEVGQSPVNVPKEWYAMRNRVIFPIRDEAGQLIAFAARRLADGNPDEPKYINTSTAGGYKKSDHLYALNRAKEAIVREGFVFVVEGYKDAIAMHAAGLTNTVALCGTALTGGQVELLKRYTGHLCLLLDGDKPGRDAARKIALSQEAAFSEIQVLYLPEGEDPDSLFRRHGREVFVALIDRCRTRPHYSEELLLSACLLYADTYYFFKGEFCLFTEVIHTILRSDNLLFEHGDYRTILSHLAEGYPEADLEMVLRGVADGLHAEYDGMVRQDVEAFRLLYPEASNYREMYLVRLLFFYTENRILKDIRKTVRALLQSSPDETGQRLEMLVHIAERRELLRHVAENLDRPGTVWG</sequence>
<evidence type="ECO:0000256" key="10">
    <source>
        <dbReference type="ARBA" id="ARBA00022842"/>
    </source>
</evidence>
<dbReference type="Pfam" id="PF08275">
    <property type="entry name" value="DNAG_N"/>
    <property type="match status" value="1"/>
</dbReference>
<keyword evidence="3" id="KW-0639">Primosome</keyword>
<dbReference type="RefSeq" id="WP_046147460.1">
    <property type="nucleotide sequence ID" value="NZ_KQ033913.1"/>
</dbReference>
<dbReference type="Gene3D" id="3.90.980.10">
    <property type="entry name" value="DNA primase, catalytic core, N-terminal domain"/>
    <property type="match status" value="1"/>
</dbReference>
<dbReference type="SMART" id="SM00493">
    <property type="entry name" value="TOPRIM"/>
    <property type="match status" value="1"/>
</dbReference>
<dbReference type="PANTHER" id="PTHR30313:SF2">
    <property type="entry name" value="DNA PRIMASE"/>
    <property type="match status" value="1"/>
</dbReference>
<evidence type="ECO:0000256" key="2">
    <source>
        <dbReference type="ARBA" id="ARBA00022478"/>
    </source>
</evidence>
<keyword evidence="6" id="KW-0235">DNA replication</keyword>
<comment type="caution">
    <text evidence="14">The sequence shown here is derived from an EMBL/GenBank/DDBJ whole genome shotgun (WGS) entry which is preliminary data.</text>
</comment>
<evidence type="ECO:0000259" key="13">
    <source>
        <dbReference type="PROSITE" id="PS50880"/>
    </source>
</evidence>
<dbReference type="GO" id="GO:0008270">
    <property type="term" value="F:zinc ion binding"/>
    <property type="evidence" value="ECO:0007669"/>
    <property type="project" value="UniProtKB-KW"/>
</dbReference>
<evidence type="ECO:0000256" key="4">
    <source>
        <dbReference type="ARBA" id="ARBA00022679"/>
    </source>
</evidence>
<keyword evidence="2" id="KW-0240">DNA-directed RNA polymerase</keyword>
<evidence type="ECO:0000256" key="5">
    <source>
        <dbReference type="ARBA" id="ARBA00022695"/>
    </source>
</evidence>
<keyword evidence="9" id="KW-0862">Zinc</keyword>
<evidence type="ECO:0000256" key="6">
    <source>
        <dbReference type="ARBA" id="ARBA00022705"/>
    </source>
</evidence>
<keyword evidence="8" id="KW-0863">Zinc-finger</keyword>
<dbReference type="GO" id="GO:1990077">
    <property type="term" value="C:primosome complex"/>
    <property type="evidence" value="ECO:0007669"/>
    <property type="project" value="UniProtKB-KW"/>
</dbReference>
<protein>
    <submittedName>
        <fullName evidence="14">DNA primase</fullName>
    </submittedName>
</protein>
<evidence type="ECO:0000256" key="11">
    <source>
        <dbReference type="ARBA" id="ARBA00023125"/>
    </source>
</evidence>